<evidence type="ECO:0000259" key="6">
    <source>
        <dbReference type="Pfam" id="PF01138"/>
    </source>
</evidence>
<dbReference type="Gene3D" id="3.30.230.70">
    <property type="entry name" value="GHMP Kinase, N-terminal domain"/>
    <property type="match status" value="1"/>
</dbReference>
<evidence type="ECO:0000256" key="5">
    <source>
        <dbReference type="ARBA" id="ARBA00022884"/>
    </source>
</evidence>
<dbReference type="HAMAP" id="MF_00564">
    <property type="entry name" value="RNase_PH"/>
    <property type="match status" value="1"/>
</dbReference>
<keyword evidence="3" id="KW-0820">tRNA-binding</keyword>
<dbReference type="InterPro" id="IPR015847">
    <property type="entry name" value="ExoRNase_PH_dom2"/>
</dbReference>
<dbReference type="SUPFAM" id="SSF55666">
    <property type="entry name" value="Ribonuclease PH domain 2-like"/>
    <property type="match status" value="1"/>
</dbReference>
<comment type="caution">
    <text evidence="8">The sequence shown here is derived from an EMBL/GenBank/DDBJ whole genome shotgun (WGS) entry which is preliminary data.</text>
</comment>
<evidence type="ECO:0000256" key="4">
    <source>
        <dbReference type="ARBA" id="ARBA00022694"/>
    </source>
</evidence>
<dbReference type="GO" id="GO:0006364">
    <property type="term" value="P:rRNA processing"/>
    <property type="evidence" value="ECO:0007669"/>
    <property type="project" value="UniProtKB-KW"/>
</dbReference>
<dbReference type="PROSITE" id="PS01277">
    <property type="entry name" value="RIBONUCLEASE_PH"/>
    <property type="match status" value="1"/>
</dbReference>
<accession>X1MEK8</accession>
<feature type="domain" description="Exoribonuclease phosphorolytic" evidence="7">
    <location>
        <begin position="157"/>
        <end position="223"/>
    </location>
</feature>
<dbReference type="InterPro" id="IPR020568">
    <property type="entry name" value="Ribosomal_Su5_D2-typ_SF"/>
</dbReference>
<dbReference type="InterPro" id="IPR050080">
    <property type="entry name" value="RNase_PH"/>
</dbReference>
<dbReference type="FunFam" id="3.30.230.70:FF:000003">
    <property type="entry name" value="Ribonuclease PH"/>
    <property type="match status" value="1"/>
</dbReference>
<dbReference type="GO" id="GO:0008033">
    <property type="term" value="P:tRNA processing"/>
    <property type="evidence" value="ECO:0007669"/>
    <property type="project" value="UniProtKB-KW"/>
</dbReference>
<dbReference type="GO" id="GO:0016075">
    <property type="term" value="P:rRNA catabolic process"/>
    <property type="evidence" value="ECO:0007669"/>
    <property type="project" value="TreeGrafter"/>
</dbReference>
<dbReference type="SUPFAM" id="SSF54211">
    <property type="entry name" value="Ribosomal protein S5 domain 2-like"/>
    <property type="match status" value="1"/>
</dbReference>
<dbReference type="PANTHER" id="PTHR11953:SF0">
    <property type="entry name" value="EXOSOME COMPLEX COMPONENT RRP41"/>
    <property type="match status" value="1"/>
</dbReference>
<dbReference type="PANTHER" id="PTHR11953">
    <property type="entry name" value="EXOSOME COMPLEX COMPONENT"/>
    <property type="match status" value="1"/>
</dbReference>
<dbReference type="EMBL" id="BARV01009483">
    <property type="protein sequence ID" value="GAI16496.1"/>
    <property type="molecule type" value="Genomic_DNA"/>
</dbReference>
<organism evidence="8">
    <name type="scientific">marine sediment metagenome</name>
    <dbReference type="NCBI Taxonomy" id="412755"/>
    <lineage>
        <taxon>unclassified sequences</taxon>
        <taxon>metagenomes</taxon>
        <taxon>ecological metagenomes</taxon>
    </lineage>
</organism>
<evidence type="ECO:0000256" key="2">
    <source>
        <dbReference type="ARBA" id="ARBA00022552"/>
    </source>
</evidence>
<dbReference type="Pfam" id="PF03725">
    <property type="entry name" value="RNase_PH_C"/>
    <property type="match status" value="1"/>
</dbReference>
<dbReference type="InterPro" id="IPR036345">
    <property type="entry name" value="ExoRNase_PH_dom2_sf"/>
</dbReference>
<protein>
    <submittedName>
        <fullName evidence="8">Uncharacterized protein</fullName>
    </submittedName>
</protein>
<evidence type="ECO:0000256" key="3">
    <source>
        <dbReference type="ARBA" id="ARBA00022555"/>
    </source>
</evidence>
<comment type="similarity">
    <text evidence="1">Belongs to the RNase PH family.</text>
</comment>
<name>X1MEK8_9ZZZZ</name>
<dbReference type="GO" id="GO:0000049">
    <property type="term" value="F:tRNA binding"/>
    <property type="evidence" value="ECO:0007669"/>
    <property type="project" value="UniProtKB-KW"/>
</dbReference>
<dbReference type="InterPro" id="IPR027408">
    <property type="entry name" value="PNPase/RNase_PH_dom_sf"/>
</dbReference>
<dbReference type="NCBIfam" id="TIGR01966">
    <property type="entry name" value="RNasePH"/>
    <property type="match status" value="1"/>
</dbReference>
<sequence>MRSDKREFDQLRKISVEMDYLEYPAGSCLITSGKTKVLCAVSVENRVPQFLLGQGRGWLTAEYSLLPCSTEDRIQREANTGRLSGRTQEIRRFIGRSLRPIFDLNLVGERTFIIDCDVIQADGGTRTVAVNGAFIALCSAVNKMMVNREFNSYPILDFVAAVSVGIINNKLMLDLCYEEDSSAEIDMNLVMTGRGKIIEVQATAEKLPVARSEFDKLMELGARGIKEIIELEKKIVGKSSI</sequence>
<keyword evidence="5" id="KW-0694">RNA-binding</keyword>
<dbReference type="Pfam" id="PF01138">
    <property type="entry name" value="RNase_PH"/>
    <property type="match status" value="1"/>
</dbReference>
<dbReference type="GO" id="GO:0009022">
    <property type="term" value="F:tRNA nucleotidyltransferase activity"/>
    <property type="evidence" value="ECO:0007669"/>
    <property type="project" value="InterPro"/>
</dbReference>
<proteinExistence type="inferred from homology"/>
<dbReference type="InterPro" id="IPR018336">
    <property type="entry name" value="RNase_PH_CS"/>
</dbReference>
<reference evidence="8" key="1">
    <citation type="journal article" date="2014" name="Front. Microbiol.">
        <title>High frequency of phylogenetically diverse reductive dehalogenase-homologous genes in deep subseafloor sedimentary metagenomes.</title>
        <authorList>
            <person name="Kawai M."/>
            <person name="Futagami T."/>
            <person name="Toyoda A."/>
            <person name="Takaki Y."/>
            <person name="Nishi S."/>
            <person name="Hori S."/>
            <person name="Arai W."/>
            <person name="Tsubouchi T."/>
            <person name="Morono Y."/>
            <person name="Uchiyama I."/>
            <person name="Ito T."/>
            <person name="Fujiyama A."/>
            <person name="Inagaki F."/>
            <person name="Takami H."/>
        </authorList>
    </citation>
    <scope>NUCLEOTIDE SEQUENCE</scope>
    <source>
        <strain evidence="8">Expedition CK06-06</strain>
    </source>
</reference>
<dbReference type="InterPro" id="IPR001247">
    <property type="entry name" value="ExoRNase_PH_dom1"/>
</dbReference>
<feature type="domain" description="Exoribonuclease phosphorolytic" evidence="6">
    <location>
        <begin position="10"/>
        <end position="140"/>
    </location>
</feature>
<evidence type="ECO:0000256" key="1">
    <source>
        <dbReference type="ARBA" id="ARBA00006678"/>
    </source>
</evidence>
<gene>
    <name evidence="8" type="ORF">S06H3_18689</name>
</gene>
<dbReference type="AlphaFoldDB" id="X1MEK8"/>
<dbReference type="InterPro" id="IPR002381">
    <property type="entry name" value="RNase_PH_bac-type"/>
</dbReference>
<evidence type="ECO:0000313" key="8">
    <source>
        <dbReference type="EMBL" id="GAI16496.1"/>
    </source>
</evidence>
<evidence type="ECO:0000259" key="7">
    <source>
        <dbReference type="Pfam" id="PF03725"/>
    </source>
</evidence>
<keyword evidence="4" id="KW-0819">tRNA processing</keyword>
<keyword evidence="2" id="KW-0698">rRNA processing</keyword>